<proteinExistence type="predicted"/>
<name>A0ABT9EDW8_9PROT</name>
<evidence type="ECO:0008006" key="4">
    <source>
        <dbReference type="Google" id="ProtNLM"/>
    </source>
</evidence>
<feature type="region of interest" description="Disordered" evidence="1">
    <location>
        <begin position="403"/>
        <end position="422"/>
    </location>
</feature>
<evidence type="ECO:0000313" key="2">
    <source>
        <dbReference type="EMBL" id="MDO9714403.1"/>
    </source>
</evidence>
<keyword evidence="3" id="KW-1185">Reference proteome</keyword>
<organism evidence="2 3">
    <name type="scientific">Paracraurococcus lichenis</name>
    <dbReference type="NCBI Taxonomy" id="3064888"/>
    <lineage>
        <taxon>Bacteria</taxon>
        <taxon>Pseudomonadati</taxon>
        <taxon>Pseudomonadota</taxon>
        <taxon>Alphaproteobacteria</taxon>
        <taxon>Acetobacterales</taxon>
        <taxon>Roseomonadaceae</taxon>
        <taxon>Paracraurococcus</taxon>
    </lineage>
</organism>
<dbReference type="Pfam" id="PF25948">
    <property type="entry name" value="DUF7986"/>
    <property type="match status" value="1"/>
</dbReference>
<dbReference type="InterPro" id="IPR058292">
    <property type="entry name" value="DUF7986"/>
</dbReference>
<dbReference type="EMBL" id="JAUTWS010000243">
    <property type="protein sequence ID" value="MDO9714403.1"/>
    <property type="molecule type" value="Genomic_DNA"/>
</dbReference>
<accession>A0ABT9EDW8</accession>
<evidence type="ECO:0000313" key="3">
    <source>
        <dbReference type="Proteomes" id="UP001243009"/>
    </source>
</evidence>
<dbReference type="RefSeq" id="WP_305109237.1">
    <property type="nucleotide sequence ID" value="NZ_JAUTWS010000243.1"/>
</dbReference>
<evidence type="ECO:0000256" key="1">
    <source>
        <dbReference type="SAM" id="MobiDB-lite"/>
    </source>
</evidence>
<comment type="caution">
    <text evidence="2">The sequence shown here is derived from an EMBL/GenBank/DDBJ whole genome shotgun (WGS) entry which is preliminary data.</text>
</comment>
<reference evidence="2 3" key="1">
    <citation type="submission" date="2023-08" db="EMBL/GenBank/DDBJ databases">
        <title>The draft genome sequence of Paracraurococcus sp. LOR1-02.</title>
        <authorList>
            <person name="Kingkaew E."/>
            <person name="Tanasupawat S."/>
        </authorList>
    </citation>
    <scope>NUCLEOTIDE SEQUENCE [LARGE SCALE GENOMIC DNA]</scope>
    <source>
        <strain evidence="2 3">LOR1-02</strain>
    </source>
</reference>
<gene>
    <name evidence="2" type="ORF">Q7A36_39335</name>
</gene>
<dbReference type="Proteomes" id="UP001243009">
    <property type="component" value="Unassembled WGS sequence"/>
</dbReference>
<sequence>MSKPHDIAGLIAWAKRDEWRGTLAEFIDRHRAKACEAAGIDVDEIADVLGEDAATVVWGAAFEDLVATDLPGNRNLADDYLRRRGWKEGASAREYIAGLRRATISLYEVSGLVPGESILLRDLVRGDEPVRVSEKLGSQGLRQWDRIATRVIPLREGAVISGTLMLFDHDTSEALLASLRKTRTKAPRDVAAIAQEFGIEADAKTLAEMMTPDLLLAGAAFMVTNLWLDAGLKAAQGQNRPELLNSEGDPLDFITLHFPLLPKAKPEHVRQALAAIPGFRQEDPGFWNWLDEPGAKPRSAPRRRKATTFFSTMEDGSLVLGTLALKGRRLSLEVNSMARAERGRALLEPVLAGLVGSPLTERTDLEQMLETERPPPKPSGLSPEEERALIRQSLEDHYRHILDQPIPSLGGKSPRAAAKTPKGREKVVAWLKTLENHSAKRPARDPIGEYDFGWMWRELGVEALRQ</sequence>
<protein>
    <recommendedName>
        <fullName evidence="4">DUF2384 domain-containing protein</fullName>
    </recommendedName>
</protein>